<evidence type="ECO:0000256" key="2">
    <source>
        <dbReference type="ARBA" id="ARBA00023231"/>
    </source>
</evidence>
<dbReference type="GO" id="GO:0009399">
    <property type="term" value="P:nitrogen fixation"/>
    <property type="evidence" value="ECO:0007669"/>
    <property type="project" value="InterPro"/>
</dbReference>
<reference evidence="3 4" key="1">
    <citation type="submission" date="2019-03" db="EMBL/GenBank/DDBJ databases">
        <title>Genomic Encyclopedia of Type Strains, Phase IV (KMG-IV): sequencing the most valuable type-strain genomes for metagenomic binning, comparative biology and taxonomic classification.</title>
        <authorList>
            <person name="Goeker M."/>
        </authorList>
    </citation>
    <scope>NUCLEOTIDE SEQUENCE [LARGE SCALE GENOMIC DNA]</scope>
    <source>
        <strain evidence="3 4">DSM 12121</strain>
    </source>
</reference>
<dbReference type="EMBL" id="SNVV01000006">
    <property type="protein sequence ID" value="TDN52358.1"/>
    <property type="molecule type" value="Genomic_DNA"/>
</dbReference>
<dbReference type="AlphaFoldDB" id="A0A4R6E5X0"/>
<dbReference type="InterPro" id="IPR007415">
    <property type="entry name" value="Nitrogenase_MoFe_mat_NifZ"/>
</dbReference>
<evidence type="ECO:0000313" key="3">
    <source>
        <dbReference type="EMBL" id="TDN52358.1"/>
    </source>
</evidence>
<dbReference type="Pfam" id="PF04319">
    <property type="entry name" value="NifZ"/>
    <property type="match status" value="1"/>
</dbReference>
<keyword evidence="4" id="KW-1185">Reference proteome</keyword>
<protein>
    <submittedName>
        <fullName evidence="3">Nitrogen fixation protein NifZ</fullName>
    </submittedName>
</protein>
<dbReference type="OrthoDB" id="9181363at2"/>
<name>A0A4R6E5X0_9RHOO</name>
<organism evidence="3 4">
    <name type="scientific">Azoarcus indigens</name>
    <dbReference type="NCBI Taxonomy" id="29545"/>
    <lineage>
        <taxon>Bacteria</taxon>
        <taxon>Pseudomonadati</taxon>
        <taxon>Pseudomonadota</taxon>
        <taxon>Betaproteobacteria</taxon>
        <taxon>Rhodocyclales</taxon>
        <taxon>Zoogloeaceae</taxon>
        <taxon>Azoarcus</taxon>
    </lineage>
</organism>
<evidence type="ECO:0000313" key="4">
    <source>
        <dbReference type="Proteomes" id="UP000295129"/>
    </source>
</evidence>
<dbReference type="RefSeq" id="WP_133590392.1">
    <property type="nucleotide sequence ID" value="NZ_SNVV01000006.1"/>
</dbReference>
<evidence type="ECO:0000256" key="1">
    <source>
        <dbReference type="ARBA" id="ARBA00008027"/>
    </source>
</evidence>
<sequence>METPIQPEALSGEPTYPPGTIVFAVDDIHNDGSLPGVPEGELLAAAGTRGVVVKVGHIEEVLDVEVFVVRFEAADGVLGPPVGCFVEEIGREAGAAAPVLS</sequence>
<gene>
    <name evidence="3" type="ORF">C7389_10650</name>
</gene>
<accession>A0A4R6E5X0</accession>
<dbReference type="Proteomes" id="UP000295129">
    <property type="component" value="Unassembled WGS sequence"/>
</dbReference>
<keyword evidence="2" id="KW-0535">Nitrogen fixation</keyword>
<comment type="caution">
    <text evidence="3">The sequence shown here is derived from an EMBL/GenBank/DDBJ whole genome shotgun (WGS) entry which is preliminary data.</text>
</comment>
<comment type="similarity">
    <text evidence="1">Belongs to the NifZ family.</text>
</comment>
<proteinExistence type="inferred from homology"/>